<proteinExistence type="predicted"/>
<dbReference type="EMBL" id="JBFOLK010000006">
    <property type="protein sequence ID" value="KAL2505105.1"/>
    <property type="molecule type" value="Genomic_DNA"/>
</dbReference>
<feature type="compositionally biased region" description="Basic and acidic residues" evidence="1">
    <location>
        <begin position="123"/>
        <end position="133"/>
    </location>
</feature>
<evidence type="ECO:0000313" key="2">
    <source>
        <dbReference type="EMBL" id="KAL2505105.1"/>
    </source>
</evidence>
<accession>A0ABD1SXC3</accession>
<reference evidence="3" key="1">
    <citation type="submission" date="2024-07" db="EMBL/GenBank/DDBJ databases">
        <title>Two chromosome-level genome assemblies of Korean endemic species Abeliophyllum distichum and Forsythia ovata (Oleaceae).</title>
        <authorList>
            <person name="Jang H."/>
        </authorList>
    </citation>
    <scope>NUCLEOTIDE SEQUENCE [LARGE SCALE GENOMIC DNA]</scope>
</reference>
<protein>
    <submittedName>
        <fullName evidence="2">Uncharacterized protein</fullName>
    </submittedName>
</protein>
<dbReference type="Proteomes" id="UP001604336">
    <property type="component" value="Unassembled WGS sequence"/>
</dbReference>
<name>A0ABD1SXC3_9LAMI</name>
<feature type="compositionally biased region" description="Basic and acidic residues" evidence="1">
    <location>
        <begin position="96"/>
        <end position="110"/>
    </location>
</feature>
<comment type="caution">
    <text evidence="2">The sequence shown here is derived from an EMBL/GenBank/DDBJ whole genome shotgun (WGS) entry which is preliminary data.</text>
</comment>
<evidence type="ECO:0000256" key="1">
    <source>
        <dbReference type="SAM" id="MobiDB-lite"/>
    </source>
</evidence>
<organism evidence="2 3">
    <name type="scientific">Abeliophyllum distichum</name>
    <dbReference type="NCBI Taxonomy" id="126358"/>
    <lineage>
        <taxon>Eukaryota</taxon>
        <taxon>Viridiplantae</taxon>
        <taxon>Streptophyta</taxon>
        <taxon>Embryophyta</taxon>
        <taxon>Tracheophyta</taxon>
        <taxon>Spermatophyta</taxon>
        <taxon>Magnoliopsida</taxon>
        <taxon>eudicotyledons</taxon>
        <taxon>Gunneridae</taxon>
        <taxon>Pentapetalae</taxon>
        <taxon>asterids</taxon>
        <taxon>lamiids</taxon>
        <taxon>Lamiales</taxon>
        <taxon>Oleaceae</taxon>
        <taxon>Forsythieae</taxon>
        <taxon>Abeliophyllum</taxon>
    </lineage>
</organism>
<feature type="region of interest" description="Disordered" evidence="1">
    <location>
        <begin position="55"/>
        <end position="83"/>
    </location>
</feature>
<feature type="compositionally biased region" description="Polar residues" evidence="1">
    <location>
        <begin position="139"/>
        <end position="149"/>
    </location>
</feature>
<evidence type="ECO:0000313" key="3">
    <source>
        <dbReference type="Proteomes" id="UP001604336"/>
    </source>
</evidence>
<keyword evidence="3" id="KW-1185">Reference proteome</keyword>
<sequence>MTSFRKNLEQIYETSQDLGLLNVLLAFEDNELDKIVSIVKRVHIGNDEVIITVKSEDGESQYSDPTPKIEEQSNPNSSSKDEIVIHERFYTNRDTIKVVELKDPKPEKDNSGNGQPSYNPIGDSKRPNGDYTHRPIPQPNENYGQNFTISKFIPKNKDHKSRC</sequence>
<dbReference type="AlphaFoldDB" id="A0ABD1SXC3"/>
<gene>
    <name evidence="2" type="ORF">Adt_20726</name>
</gene>
<feature type="region of interest" description="Disordered" evidence="1">
    <location>
        <begin position="96"/>
        <end position="163"/>
    </location>
</feature>